<keyword evidence="5" id="KW-1003">Cell membrane</keyword>
<comment type="similarity">
    <text evidence="5">Belongs to the TatC family.</text>
</comment>
<dbReference type="NCBIfam" id="TIGR00945">
    <property type="entry name" value="tatC"/>
    <property type="match status" value="1"/>
</dbReference>
<dbReference type="EMBL" id="JAGQHS010000001">
    <property type="protein sequence ID" value="MCA9754161.1"/>
    <property type="molecule type" value="Genomic_DNA"/>
</dbReference>
<dbReference type="Proteomes" id="UP000739538">
    <property type="component" value="Unassembled WGS sequence"/>
</dbReference>
<reference evidence="7" key="2">
    <citation type="journal article" date="2021" name="Microbiome">
        <title>Successional dynamics and alternative stable states in a saline activated sludge microbial community over 9 years.</title>
        <authorList>
            <person name="Wang Y."/>
            <person name="Ye J."/>
            <person name="Ju F."/>
            <person name="Liu L."/>
            <person name="Boyd J.A."/>
            <person name="Deng Y."/>
            <person name="Parks D.H."/>
            <person name="Jiang X."/>
            <person name="Yin X."/>
            <person name="Woodcroft B.J."/>
            <person name="Tyson G.W."/>
            <person name="Hugenholtz P."/>
            <person name="Polz M.F."/>
            <person name="Zhang T."/>
        </authorList>
    </citation>
    <scope>NUCLEOTIDE SEQUENCE</scope>
    <source>
        <strain evidence="7">HKST-UBA02</strain>
    </source>
</reference>
<keyword evidence="3 5" id="KW-1133">Transmembrane helix</keyword>
<accession>A0A956SBC0</accession>
<feature type="transmembrane region" description="Helical" evidence="5">
    <location>
        <begin position="215"/>
        <end position="236"/>
    </location>
</feature>
<name>A0A956SBC0_UNCEI</name>
<dbReference type="GO" id="GO:0033281">
    <property type="term" value="C:TAT protein transport complex"/>
    <property type="evidence" value="ECO:0007669"/>
    <property type="project" value="UniProtKB-UniRule"/>
</dbReference>
<organism evidence="7 8">
    <name type="scientific">Eiseniibacteriota bacterium</name>
    <dbReference type="NCBI Taxonomy" id="2212470"/>
    <lineage>
        <taxon>Bacteria</taxon>
        <taxon>Candidatus Eiseniibacteriota</taxon>
    </lineage>
</organism>
<dbReference type="AlphaFoldDB" id="A0A956SBC0"/>
<feature type="compositionally biased region" description="Low complexity" evidence="6">
    <location>
        <begin position="252"/>
        <end position="263"/>
    </location>
</feature>
<dbReference type="PANTHER" id="PTHR30371">
    <property type="entry name" value="SEC-INDEPENDENT PROTEIN TRANSLOCASE PROTEIN TATC"/>
    <property type="match status" value="1"/>
</dbReference>
<dbReference type="InterPro" id="IPR002033">
    <property type="entry name" value="TatC"/>
</dbReference>
<feature type="transmembrane region" description="Helical" evidence="5">
    <location>
        <begin position="73"/>
        <end position="94"/>
    </location>
</feature>
<feature type="region of interest" description="Disordered" evidence="6">
    <location>
        <begin position="241"/>
        <end position="350"/>
    </location>
</feature>
<keyword evidence="2 5" id="KW-0812">Transmembrane</keyword>
<evidence type="ECO:0000313" key="8">
    <source>
        <dbReference type="Proteomes" id="UP000739538"/>
    </source>
</evidence>
<gene>
    <name evidence="5 7" type="primary">tatC</name>
    <name evidence="7" type="ORF">KDA27_00045</name>
</gene>
<reference evidence="7" key="1">
    <citation type="submission" date="2020-04" db="EMBL/GenBank/DDBJ databases">
        <authorList>
            <person name="Zhang T."/>
        </authorList>
    </citation>
    <scope>NUCLEOTIDE SEQUENCE</scope>
    <source>
        <strain evidence="7">HKST-UBA02</strain>
    </source>
</reference>
<keyword evidence="4 5" id="KW-0472">Membrane</keyword>
<feature type="compositionally biased region" description="Low complexity" evidence="6">
    <location>
        <begin position="303"/>
        <end position="318"/>
    </location>
</feature>
<feature type="transmembrane region" description="Helical" evidence="5">
    <location>
        <begin position="21"/>
        <end position="42"/>
    </location>
</feature>
<dbReference type="GO" id="GO:0009977">
    <property type="term" value="F:proton motive force dependent protein transmembrane transporter activity"/>
    <property type="evidence" value="ECO:0007669"/>
    <property type="project" value="TreeGrafter"/>
</dbReference>
<comment type="subunit">
    <text evidence="5">Forms a complex with TatA.</text>
</comment>
<dbReference type="PANTHER" id="PTHR30371:SF0">
    <property type="entry name" value="SEC-INDEPENDENT PROTEIN TRANSLOCASE PROTEIN TATC, CHLOROPLASTIC-RELATED"/>
    <property type="match status" value="1"/>
</dbReference>
<evidence type="ECO:0000256" key="4">
    <source>
        <dbReference type="ARBA" id="ARBA00023136"/>
    </source>
</evidence>
<evidence type="ECO:0000256" key="2">
    <source>
        <dbReference type="ARBA" id="ARBA00022692"/>
    </source>
</evidence>
<dbReference type="PRINTS" id="PR01840">
    <property type="entry name" value="TATCFAMILY"/>
</dbReference>
<protein>
    <recommendedName>
        <fullName evidence="5">Sec-independent protein translocase protein TatC</fullName>
    </recommendedName>
</protein>
<proteinExistence type="inferred from homology"/>
<evidence type="ECO:0000256" key="5">
    <source>
        <dbReference type="HAMAP-Rule" id="MF_00902"/>
    </source>
</evidence>
<comment type="caution">
    <text evidence="7">The sequence shown here is derived from an EMBL/GenBank/DDBJ whole genome shotgun (WGS) entry which is preliminary data.</text>
</comment>
<evidence type="ECO:0000313" key="7">
    <source>
        <dbReference type="EMBL" id="MCA9754161.1"/>
    </source>
</evidence>
<dbReference type="GO" id="GO:0065002">
    <property type="term" value="P:intracellular protein transmembrane transport"/>
    <property type="evidence" value="ECO:0007669"/>
    <property type="project" value="TreeGrafter"/>
</dbReference>
<evidence type="ECO:0000256" key="3">
    <source>
        <dbReference type="ARBA" id="ARBA00022989"/>
    </source>
</evidence>
<dbReference type="HAMAP" id="MF_00902">
    <property type="entry name" value="TatC"/>
    <property type="match status" value="1"/>
</dbReference>
<dbReference type="Pfam" id="PF00902">
    <property type="entry name" value="TatC"/>
    <property type="match status" value="1"/>
</dbReference>
<keyword evidence="5" id="KW-0653">Protein transport</keyword>
<keyword evidence="5" id="KW-0811">Translocation</keyword>
<feature type="transmembrane region" description="Helical" evidence="5">
    <location>
        <begin position="192"/>
        <end position="209"/>
    </location>
</feature>
<keyword evidence="5" id="KW-0813">Transport</keyword>
<evidence type="ECO:0000256" key="6">
    <source>
        <dbReference type="SAM" id="MobiDB-lite"/>
    </source>
</evidence>
<comment type="subcellular location">
    <subcellularLocation>
        <location evidence="5">Cell membrane</location>
        <topology evidence="5">Multi-pass membrane protein</topology>
    </subcellularLocation>
    <subcellularLocation>
        <location evidence="1">Membrane</location>
        <topology evidence="1">Multi-pass membrane protein</topology>
    </subcellularLocation>
</comment>
<comment type="function">
    <text evidence="5">Part of the twin-arginine translocation (Tat) system that transports large folded proteins containing a characteristic twin-arginine motif in their signal peptide across membranes.</text>
</comment>
<feature type="transmembrane region" description="Helical" evidence="5">
    <location>
        <begin position="156"/>
        <end position="180"/>
    </location>
</feature>
<evidence type="ECO:0000256" key="1">
    <source>
        <dbReference type="ARBA" id="ARBA00004141"/>
    </source>
</evidence>
<sequence>MKLLGKAQEREMPFLEHLEELRRAILGALGAIVVCSIVAYVFSGPVVDFVVVQHVEQAQFLRPMEAFLARIKVSLLLGLIGSLPFVMFQIWNFVVPGLLEQEKRLVLPMVVFSTLLFIIGTAFSYLVLTPTMVKLLVGFGTEHVYANISVEYLLDFIIRLALACGILFQLPLVVALLTIVRIVTPQFLWSKWRHAIVAILIVAAVATPGDGPSQIVLATPIIVLYFLSILVSLLIVRGRHDDPEAGEDDEPGPGNDDGNGAEPTPVSEAEPEEPADGGAKLPAGTPEVPSDGAEGSAAGPTGDAPQPAPDSDSSPDSPFDLPGTPPEGTEPQHPPRGPYRPPRDDDGGTR</sequence>
<dbReference type="GO" id="GO:0043953">
    <property type="term" value="P:protein transport by the Tat complex"/>
    <property type="evidence" value="ECO:0007669"/>
    <property type="project" value="UniProtKB-UniRule"/>
</dbReference>
<feature type="compositionally biased region" description="Basic and acidic residues" evidence="6">
    <location>
        <begin position="341"/>
        <end position="350"/>
    </location>
</feature>
<feature type="transmembrane region" description="Helical" evidence="5">
    <location>
        <begin position="106"/>
        <end position="128"/>
    </location>
</feature>